<evidence type="ECO:0000256" key="1">
    <source>
        <dbReference type="SAM" id="Coils"/>
    </source>
</evidence>
<dbReference type="AlphaFoldDB" id="A0AAW0MP25"/>
<dbReference type="Gene3D" id="1.20.5.2280">
    <property type="match status" value="1"/>
</dbReference>
<evidence type="ECO:0000313" key="3">
    <source>
        <dbReference type="EMBL" id="KAK7880910.1"/>
    </source>
</evidence>
<keyword evidence="1" id="KW-0175">Coiled coil</keyword>
<evidence type="ECO:0000256" key="2">
    <source>
        <dbReference type="SAM" id="MobiDB-lite"/>
    </source>
</evidence>
<dbReference type="Proteomes" id="UP001460270">
    <property type="component" value="Unassembled WGS sequence"/>
</dbReference>
<keyword evidence="4" id="KW-1185">Reference proteome</keyword>
<dbReference type="InterPro" id="IPR042566">
    <property type="entry name" value="L1_C"/>
</dbReference>
<name>A0AAW0MP25_9GOBI</name>
<evidence type="ECO:0008006" key="5">
    <source>
        <dbReference type="Google" id="ProtNLM"/>
    </source>
</evidence>
<organism evidence="3 4">
    <name type="scientific">Mugilogobius chulae</name>
    <name type="common">yellowstripe goby</name>
    <dbReference type="NCBI Taxonomy" id="88201"/>
    <lineage>
        <taxon>Eukaryota</taxon>
        <taxon>Metazoa</taxon>
        <taxon>Chordata</taxon>
        <taxon>Craniata</taxon>
        <taxon>Vertebrata</taxon>
        <taxon>Euteleostomi</taxon>
        <taxon>Actinopterygii</taxon>
        <taxon>Neopterygii</taxon>
        <taxon>Teleostei</taxon>
        <taxon>Neoteleostei</taxon>
        <taxon>Acanthomorphata</taxon>
        <taxon>Gobiaria</taxon>
        <taxon>Gobiiformes</taxon>
        <taxon>Gobioidei</taxon>
        <taxon>Gobiidae</taxon>
        <taxon>Gobionellinae</taxon>
        <taxon>Mugilogobius</taxon>
    </lineage>
</organism>
<dbReference type="EMBL" id="JBBPFD010000037">
    <property type="protein sequence ID" value="KAK7880910.1"/>
    <property type="molecule type" value="Genomic_DNA"/>
</dbReference>
<comment type="caution">
    <text evidence="3">The sequence shown here is derived from an EMBL/GenBank/DDBJ whole genome shotgun (WGS) entry which is preliminary data.</text>
</comment>
<sequence length="293" mass="34119">MVKPSQKRAESSEPNSVKCLVGNAEGAGEISEILKELRLFRTETAGNFAELKQDIADLKQNFEKLETRVEDAEERIAHNEDRVMELTKVIFHLMRKQKHLEDKCEDLESRSRRKNLRIYSVPEKMEGNTSLSVSSGRKDYTRSIIVRFRSYREKQKVLHSAWAQKEIRVNDQRIYFDEDFTSDVFKERAMYRSARKQLQERKVKSRILFPAKLKLFLQDGKTKTFNCPRDAAEGLQEFGVTMETPKKEPDWETALRTAGWHSPRSKSKHAPAGEISTIVETLRDSLDQYENET</sequence>
<evidence type="ECO:0000313" key="4">
    <source>
        <dbReference type="Proteomes" id="UP001460270"/>
    </source>
</evidence>
<feature type="region of interest" description="Disordered" evidence="2">
    <location>
        <begin position="257"/>
        <end position="276"/>
    </location>
</feature>
<gene>
    <name evidence="3" type="ORF">WMY93_032443</name>
</gene>
<dbReference type="Gene3D" id="3.30.250.20">
    <property type="entry name" value="L1 transposable element, C-terminal domain"/>
    <property type="match status" value="1"/>
</dbReference>
<feature type="non-terminal residue" evidence="3">
    <location>
        <position position="293"/>
    </location>
</feature>
<proteinExistence type="predicted"/>
<dbReference type="PANTHER" id="PTHR11505">
    <property type="entry name" value="L1 TRANSPOSABLE ELEMENT-RELATED"/>
    <property type="match status" value="1"/>
</dbReference>
<accession>A0AAW0MP25</accession>
<dbReference type="InterPro" id="IPR004244">
    <property type="entry name" value="Transposase_22"/>
</dbReference>
<protein>
    <recommendedName>
        <fullName evidence="5">L1 transposable element RRM domain-containing protein</fullName>
    </recommendedName>
</protein>
<reference evidence="4" key="1">
    <citation type="submission" date="2024-04" db="EMBL/GenBank/DDBJ databases">
        <title>Salinicola lusitanus LLJ914,a marine bacterium isolated from the Okinawa Trough.</title>
        <authorList>
            <person name="Li J."/>
        </authorList>
    </citation>
    <scope>NUCLEOTIDE SEQUENCE [LARGE SCALE GENOMIC DNA]</scope>
</reference>
<feature type="coiled-coil region" evidence="1">
    <location>
        <begin position="41"/>
        <end position="117"/>
    </location>
</feature>